<organism evidence="2">
    <name type="scientific">marine sediment metagenome</name>
    <dbReference type="NCBI Taxonomy" id="412755"/>
    <lineage>
        <taxon>unclassified sequences</taxon>
        <taxon>metagenomes</taxon>
        <taxon>ecological metagenomes</taxon>
    </lineage>
</organism>
<feature type="domain" description="PurM-like C-terminal" evidence="1">
    <location>
        <begin position="1"/>
        <end position="146"/>
    </location>
</feature>
<dbReference type="EMBL" id="BARU01027870">
    <property type="protein sequence ID" value="GAH64123.1"/>
    <property type="molecule type" value="Genomic_DNA"/>
</dbReference>
<accession>X1J2W9</accession>
<evidence type="ECO:0000313" key="2">
    <source>
        <dbReference type="EMBL" id="GAH64123.1"/>
    </source>
</evidence>
<dbReference type="InterPro" id="IPR036676">
    <property type="entry name" value="PurM-like_C_sf"/>
</dbReference>
<dbReference type="InterPro" id="IPR010918">
    <property type="entry name" value="PurM-like_C_dom"/>
</dbReference>
<proteinExistence type="predicted"/>
<protein>
    <recommendedName>
        <fullName evidence="1">PurM-like C-terminal domain-containing protein</fullName>
    </recommendedName>
</protein>
<name>X1J2W9_9ZZZZ</name>
<dbReference type="AlphaFoldDB" id="X1J2W9"/>
<dbReference type="GO" id="GO:0051604">
    <property type="term" value="P:protein maturation"/>
    <property type="evidence" value="ECO:0007669"/>
    <property type="project" value="TreeGrafter"/>
</dbReference>
<dbReference type="PANTHER" id="PTHR30303:SF0">
    <property type="entry name" value="CARBAMOYL DEHYDRATASE HYPE"/>
    <property type="match status" value="1"/>
</dbReference>
<dbReference type="PANTHER" id="PTHR30303">
    <property type="entry name" value="HYDROGENASE ISOENZYMES FORMATION PROTEIN HYPE"/>
    <property type="match status" value="1"/>
</dbReference>
<reference evidence="2" key="1">
    <citation type="journal article" date="2014" name="Front. Microbiol.">
        <title>High frequency of phylogenetically diverse reductive dehalogenase-homologous genes in deep subseafloor sedimentary metagenomes.</title>
        <authorList>
            <person name="Kawai M."/>
            <person name="Futagami T."/>
            <person name="Toyoda A."/>
            <person name="Takaki Y."/>
            <person name="Nishi S."/>
            <person name="Hori S."/>
            <person name="Arai W."/>
            <person name="Tsubouchi T."/>
            <person name="Morono Y."/>
            <person name="Uchiyama I."/>
            <person name="Ito T."/>
            <person name="Fujiyama A."/>
            <person name="Inagaki F."/>
            <person name="Takami H."/>
        </authorList>
    </citation>
    <scope>NUCLEOTIDE SEQUENCE</scope>
    <source>
        <strain evidence="2">Expedition CK06-06</strain>
    </source>
</reference>
<evidence type="ECO:0000259" key="1">
    <source>
        <dbReference type="Pfam" id="PF02769"/>
    </source>
</evidence>
<dbReference type="Gene3D" id="3.90.650.10">
    <property type="entry name" value="PurM-like C-terminal domain"/>
    <property type="match status" value="1"/>
</dbReference>
<feature type="non-terminal residue" evidence="2">
    <location>
        <position position="1"/>
    </location>
</feature>
<gene>
    <name evidence="2" type="ORF">S03H2_44558</name>
</gene>
<sequence length="174" mass="18014">VGDAVIVSGTVGDHGMAIMSVREGLEFETRIVSDTAPLHELVETMLAASNEVHCLRDATRGGLAAALNELASASRVGINFEEGKIPLRTAVKAACEMLGMDPFYVANEGKLVAIVNGEVAEEVLAAMHSHPLGKDAALIGHVVEDHPGMVVAGTGIGGSRVVDLPAGELLPRIC</sequence>
<dbReference type="SUPFAM" id="SSF56042">
    <property type="entry name" value="PurM C-terminal domain-like"/>
    <property type="match status" value="1"/>
</dbReference>
<comment type="caution">
    <text evidence="2">The sequence shown here is derived from an EMBL/GenBank/DDBJ whole genome shotgun (WGS) entry which is preliminary data.</text>
</comment>
<dbReference type="Pfam" id="PF02769">
    <property type="entry name" value="AIRS_C"/>
    <property type="match status" value="1"/>
</dbReference>
<dbReference type="InterPro" id="IPR011854">
    <property type="entry name" value="HypE"/>
</dbReference>